<dbReference type="EMBL" id="JANPWB010000014">
    <property type="protein sequence ID" value="KAJ1096591.1"/>
    <property type="molecule type" value="Genomic_DNA"/>
</dbReference>
<keyword evidence="3" id="KW-1185">Reference proteome</keyword>
<evidence type="ECO:0000313" key="3">
    <source>
        <dbReference type="Proteomes" id="UP001066276"/>
    </source>
</evidence>
<organism evidence="2 3">
    <name type="scientific">Pleurodeles waltl</name>
    <name type="common">Iberian ribbed newt</name>
    <dbReference type="NCBI Taxonomy" id="8319"/>
    <lineage>
        <taxon>Eukaryota</taxon>
        <taxon>Metazoa</taxon>
        <taxon>Chordata</taxon>
        <taxon>Craniata</taxon>
        <taxon>Vertebrata</taxon>
        <taxon>Euteleostomi</taxon>
        <taxon>Amphibia</taxon>
        <taxon>Batrachia</taxon>
        <taxon>Caudata</taxon>
        <taxon>Salamandroidea</taxon>
        <taxon>Salamandridae</taxon>
        <taxon>Pleurodelinae</taxon>
        <taxon>Pleurodeles</taxon>
    </lineage>
</organism>
<dbReference type="Proteomes" id="UP001066276">
    <property type="component" value="Chromosome 10"/>
</dbReference>
<accession>A0AAV7LYG0</accession>
<dbReference type="AlphaFoldDB" id="A0AAV7LYG0"/>
<evidence type="ECO:0000256" key="1">
    <source>
        <dbReference type="SAM" id="MobiDB-lite"/>
    </source>
</evidence>
<proteinExistence type="predicted"/>
<name>A0AAV7LYG0_PLEWA</name>
<protein>
    <submittedName>
        <fullName evidence="2">Uncharacterized protein</fullName>
    </submittedName>
</protein>
<comment type="caution">
    <text evidence="2">The sequence shown here is derived from an EMBL/GenBank/DDBJ whole genome shotgun (WGS) entry which is preliminary data.</text>
</comment>
<sequence length="171" mass="18580">MGTRVARSCSVELSSSAGSQRHGATRPPPPVPGVFRVQTASPTTGLAARYLGAIGECRPTPQSLLVQPLTGYRAPRPVVASPLLLRLFRQGSGLPCRRAPLSCFLSLQGSMSQSSLPILTDSHTGKRNRAAMFACWPPQQRKFGRKALEQTHMQHENQIRFCSSKLDSTAR</sequence>
<feature type="region of interest" description="Disordered" evidence="1">
    <location>
        <begin position="1"/>
        <end position="33"/>
    </location>
</feature>
<gene>
    <name evidence="2" type="ORF">NDU88_001726</name>
</gene>
<evidence type="ECO:0000313" key="2">
    <source>
        <dbReference type="EMBL" id="KAJ1096591.1"/>
    </source>
</evidence>
<reference evidence="2" key="1">
    <citation type="journal article" date="2022" name="bioRxiv">
        <title>Sequencing and chromosome-scale assembly of the giantPleurodeles waltlgenome.</title>
        <authorList>
            <person name="Brown T."/>
            <person name="Elewa A."/>
            <person name="Iarovenko S."/>
            <person name="Subramanian E."/>
            <person name="Araus A.J."/>
            <person name="Petzold A."/>
            <person name="Susuki M."/>
            <person name="Suzuki K.-i.T."/>
            <person name="Hayashi T."/>
            <person name="Toyoda A."/>
            <person name="Oliveira C."/>
            <person name="Osipova E."/>
            <person name="Leigh N.D."/>
            <person name="Simon A."/>
            <person name="Yun M.H."/>
        </authorList>
    </citation>
    <scope>NUCLEOTIDE SEQUENCE</scope>
    <source>
        <strain evidence="2">20211129_DDA</strain>
        <tissue evidence="2">Liver</tissue>
    </source>
</reference>